<dbReference type="InterPro" id="IPR036249">
    <property type="entry name" value="Thioredoxin-like_sf"/>
</dbReference>
<dbReference type="EMBL" id="SGXD01000007">
    <property type="protein sequence ID" value="RZS79017.1"/>
    <property type="molecule type" value="Genomic_DNA"/>
</dbReference>
<dbReference type="GO" id="GO:0003954">
    <property type="term" value="F:NADH dehydrogenase activity"/>
    <property type="evidence" value="ECO:0007669"/>
    <property type="project" value="TreeGrafter"/>
</dbReference>
<dbReference type="SUPFAM" id="SSF52833">
    <property type="entry name" value="Thioredoxin-like"/>
    <property type="match status" value="1"/>
</dbReference>
<evidence type="ECO:0000256" key="3">
    <source>
        <dbReference type="ARBA" id="ARBA00022723"/>
    </source>
</evidence>
<dbReference type="AlphaFoldDB" id="A0A4Q7NAC4"/>
<evidence type="ECO:0000256" key="5">
    <source>
        <dbReference type="ARBA" id="ARBA00023014"/>
    </source>
</evidence>
<evidence type="ECO:0000313" key="9">
    <source>
        <dbReference type="Proteomes" id="UP000293638"/>
    </source>
</evidence>
<evidence type="ECO:0000256" key="1">
    <source>
        <dbReference type="ARBA" id="ARBA00010643"/>
    </source>
</evidence>
<accession>A0A4Q7NAC4</accession>
<keyword evidence="5" id="KW-0411">Iron-sulfur</keyword>
<proteinExistence type="inferred from homology"/>
<keyword evidence="9" id="KW-1185">Reference proteome</keyword>
<reference evidence="8 9" key="1">
    <citation type="submission" date="2019-02" db="EMBL/GenBank/DDBJ databases">
        <title>Genomic Encyclopedia of Type Strains, Phase IV (KMG-IV): sequencing the most valuable type-strain genomes for metagenomic binning, comparative biology and taxonomic classification.</title>
        <authorList>
            <person name="Goeker M."/>
        </authorList>
    </citation>
    <scope>NUCLEOTIDE SEQUENCE [LARGE SCALE GENOMIC DNA]</scope>
    <source>
        <strain evidence="8 9">DSM 45622</strain>
    </source>
</reference>
<dbReference type="Pfam" id="PF01257">
    <property type="entry name" value="2Fe-2S_thioredx"/>
    <property type="match status" value="1"/>
</dbReference>
<dbReference type="Gene3D" id="3.40.30.10">
    <property type="entry name" value="Glutaredoxin"/>
    <property type="match status" value="1"/>
</dbReference>
<gene>
    <name evidence="8" type="ORF">EV189_3887</name>
</gene>
<dbReference type="InterPro" id="IPR041921">
    <property type="entry name" value="NuoE_N"/>
</dbReference>
<dbReference type="CDD" id="cd03064">
    <property type="entry name" value="TRX_Fd_NuoE"/>
    <property type="match status" value="1"/>
</dbReference>
<dbReference type="PANTHER" id="PTHR10371:SF3">
    <property type="entry name" value="NADH DEHYDROGENASE [UBIQUINONE] FLAVOPROTEIN 2, MITOCHONDRIAL"/>
    <property type="match status" value="1"/>
</dbReference>
<dbReference type="Gene3D" id="1.10.10.1590">
    <property type="entry name" value="NADH-quinone oxidoreductase subunit E"/>
    <property type="match status" value="1"/>
</dbReference>
<dbReference type="PANTHER" id="PTHR10371">
    <property type="entry name" value="NADH DEHYDROGENASE UBIQUINONE FLAVOPROTEIN 2, MITOCHONDRIAL"/>
    <property type="match status" value="1"/>
</dbReference>
<sequence>MALTEEALQRLEIDAKEVIARYPRSRSALLPLLHLVQSEEGWVSPEGVELCARWLDLTTAEVTAVSTFYSMYRRRPGGDYQVGVCTNSLCGVLGGDAILERLEEHLGVHHGDTTPDGTVTLEHLECNAACDYAPVVMVNWEFFDNQTPASATDLVDRIRAGDPPAPTRGAERLCTFREVERLLAGFEDGLADTGTGAGPATLVGLELARQRGWSAPRPDRDEAQTADAAGESGTDSGYGNQGGPSGDDAPLPTASSDPANPTPTGSAQQEERS</sequence>
<keyword evidence="3" id="KW-0479">Metal-binding</keyword>
<dbReference type="GO" id="GO:0051537">
    <property type="term" value="F:2 iron, 2 sulfur cluster binding"/>
    <property type="evidence" value="ECO:0007669"/>
    <property type="project" value="UniProtKB-KW"/>
</dbReference>
<comment type="similarity">
    <text evidence="1">Belongs to the complex I 24 kDa subunit family.</text>
</comment>
<feature type="compositionally biased region" description="Polar residues" evidence="7">
    <location>
        <begin position="253"/>
        <end position="273"/>
    </location>
</feature>
<evidence type="ECO:0000256" key="4">
    <source>
        <dbReference type="ARBA" id="ARBA00023004"/>
    </source>
</evidence>
<dbReference type="PROSITE" id="PS01099">
    <property type="entry name" value="COMPLEX1_24K"/>
    <property type="match status" value="1"/>
</dbReference>
<dbReference type="GO" id="GO:0046872">
    <property type="term" value="F:metal ion binding"/>
    <property type="evidence" value="ECO:0007669"/>
    <property type="project" value="UniProtKB-KW"/>
</dbReference>
<evidence type="ECO:0000313" key="8">
    <source>
        <dbReference type="EMBL" id="RZS79017.1"/>
    </source>
</evidence>
<protein>
    <submittedName>
        <fullName evidence="8">NADH dehydrogenase subunit E</fullName>
    </submittedName>
</protein>
<comment type="caution">
    <text evidence="8">The sequence shown here is derived from an EMBL/GenBank/DDBJ whole genome shotgun (WGS) entry which is preliminary data.</text>
</comment>
<feature type="region of interest" description="Disordered" evidence="7">
    <location>
        <begin position="212"/>
        <end position="273"/>
    </location>
</feature>
<dbReference type="FunFam" id="1.10.10.1590:FF:000001">
    <property type="entry name" value="NADH-quinone oxidoreductase subunit E"/>
    <property type="match status" value="1"/>
</dbReference>
<dbReference type="RefSeq" id="WP_231116582.1">
    <property type="nucleotide sequence ID" value="NZ_SGXD01000007.1"/>
</dbReference>
<dbReference type="NCBIfam" id="NF005721">
    <property type="entry name" value="PRK07539.1-1"/>
    <property type="match status" value="1"/>
</dbReference>
<comment type="cofactor">
    <cofactor evidence="6">
        <name>[2Fe-2S] cluster</name>
        <dbReference type="ChEBI" id="CHEBI:190135"/>
    </cofactor>
</comment>
<dbReference type="Proteomes" id="UP000293638">
    <property type="component" value="Unassembled WGS sequence"/>
</dbReference>
<keyword evidence="2" id="KW-0001">2Fe-2S</keyword>
<organism evidence="8 9">
    <name type="scientific">Motilibacter rhizosphaerae</name>
    <dbReference type="NCBI Taxonomy" id="598652"/>
    <lineage>
        <taxon>Bacteria</taxon>
        <taxon>Bacillati</taxon>
        <taxon>Actinomycetota</taxon>
        <taxon>Actinomycetes</taxon>
        <taxon>Motilibacterales</taxon>
        <taxon>Motilibacteraceae</taxon>
        <taxon>Motilibacter</taxon>
    </lineage>
</organism>
<name>A0A4Q7NAC4_9ACTN</name>
<dbReference type="InterPro" id="IPR002023">
    <property type="entry name" value="NuoE-like"/>
</dbReference>
<evidence type="ECO:0000256" key="7">
    <source>
        <dbReference type="SAM" id="MobiDB-lite"/>
    </source>
</evidence>
<evidence type="ECO:0000256" key="6">
    <source>
        <dbReference type="ARBA" id="ARBA00034078"/>
    </source>
</evidence>
<dbReference type="InterPro" id="IPR042128">
    <property type="entry name" value="NuoE_dom"/>
</dbReference>
<keyword evidence="4" id="KW-0408">Iron</keyword>
<evidence type="ECO:0000256" key="2">
    <source>
        <dbReference type="ARBA" id="ARBA00022714"/>
    </source>
</evidence>